<gene>
    <name evidence="3" type="ORF">PPN31114_00265</name>
</gene>
<dbReference type="InterPro" id="IPR018874">
    <property type="entry name" value="Phage_Mx8_p63_C"/>
</dbReference>
<evidence type="ECO:0000259" key="2">
    <source>
        <dbReference type="Pfam" id="PF10546"/>
    </source>
</evidence>
<feature type="region of interest" description="Disordered" evidence="1">
    <location>
        <begin position="1"/>
        <end position="52"/>
    </location>
</feature>
<dbReference type="Pfam" id="PF10546">
    <property type="entry name" value="P63C"/>
    <property type="match status" value="1"/>
</dbReference>
<feature type="compositionally biased region" description="Polar residues" evidence="1">
    <location>
        <begin position="1"/>
        <end position="14"/>
    </location>
</feature>
<organism evidence="3 4">
    <name type="scientific">Pandoraea pneumonica</name>
    <dbReference type="NCBI Taxonomy" id="2508299"/>
    <lineage>
        <taxon>Bacteria</taxon>
        <taxon>Pseudomonadati</taxon>
        <taxon>Pseudomonadota</taxon>
        <taxon>Betaproteobacteria</taxon>
        <taxon>Burkholderiales</taxon>
        <taxon>Burkholderiaceae</taxon>
        <taxon>Pandoraea</taxon>
    </lineage>
</organism>
<dbReference type="AlphaFoldDB" id="A0A5E4RLM1"/>
<evidence type="ECO:0000313" key="4">
    <source>
        <dbReference type="Proteomes" id="UP000366945"/>
    </source>
</evidence>
<feature type="domain" description="Bacteriophage Mx8 p63 C-terminal" evidence="2">
    <location>
        <begin position="202"/>
        <end position="293"/>
    </location>
</feature>
<proteinExistence type="predicted"/>
<sequence length="341" mass="37493">MTSESKNAPKNNGKSAGGNARAKALTSSQRTEIAKKAAAARHKAPASPVATHKGMLKIGETEIPCFVLDDGRRVISGRGLTAAIGMKGRGQGVGRIRAMKAVNSYENNGLLLAISEPIKFTGGSPRVGETSDGFEAAVLQDLCEALLQSRDLGLLVTEHEKRYAQFADTLIRAFARVGIVALVDEATGYQSERPQDALQAYLEKLIQKDLAVWVKKFPDEFYENIYKLRGWVWPGMQTNRYSVVAKYTTDLIYDRMANGLTKALIEKSPMNDSGTRTNKLHQWLSPQVGDPMLAAHMQSVLTIQRLSIANGWGWNKFLKMMDQVMPKKGQTLEIPLDVDAN</sequence>
<accession>A0A5E4RLM1</accession>
<protein>
    <recommendedName>
        <fullName evidence="2">Bacteriophage Mx8 p63 C-terminal domain-containing protein</fullName>
    </recommendedName>
</protein>
<name>A0A5E4RLM1_9BURK</name>
<dbReference type="Proteomes" id="UP000366945">
    <property type="component" value="Unassembled WGS sequence"/>
</dbReference>
<keyword evidence="4" id="KW-1185">Reference proteome</keyword>
<reference evidence="3 4" key="1">
    <citation type="submission" date="2019-08" db="EMBL/GenBank/DDBJ databases">
        <authorList>
            <person name="Peeters C."/>
        </authorList>
    </citation>
    <scope>NUCLEOTIDE SEQUENCE [LARGE SCALE GENOMIC DNA]</scope>
    <source>
        <strain evidence="3 4">LMG 31114</strain>
    </source>
</reference>
<evidence type="ECO:0000256" key="1">
    <source>
        <dbReference type="SAM" id="MobiDB-lite"/>
    </source>
</evidence>
<evidence type="ECO:0000313" key="3">
    <source>
        <dbReference type="EMBL" id="VVD64280.1"/>
    </source>
</evidence>
<dbReference type="EMBL" id="CABPSK010000001">
    <property type="protein sequence ID" value="VVD64280.1"/>
    <property type="molecule type" value="Genomic_DNA"/>
</dbReference>